<evidence type="ECO:0000256" key="5">
    <source>
        <dbReference type="ARBA" id="ARBA00049660"/>
    </source>
</evidence>
<dbReference type="InterPro" id="IPR023999">
    <property type="entry name" value="Formate_transptr_FocA"/>
</dbReference>
<dbReference type="InterPro" id="IPR023271">
    <property type="entry name" value="Aquaporin-like"/>
</dbReference>
<dbReference type="SUPFAM" id="SSF54631">
    <property type="entry name" value="CBS-domain pair"/>
    <property type="match status" value="1"/>
</dbReference>
<keyword evidence="2 8" id="KW-0812">Transmembrane</keyword>
<evidence type="ECO:0000256" key="7">
    <source>
        <dbReference type="PROSITE-ProRule" id="PRU00703"/>
    </source>
</evidence>
<comment type="caution">
    <text evidence="10">The sequence shown here is derived from an EMBL/GenBank/DDBJ whole genome shotgun (WGS) entry which is preliminary data.</text>
</comment>
<proteinExistence type="inferred from homology"/>
<feature type="domain" description="CBS" evidence="9">
    <location>
        <begin position="319"/>
        <end position="377"/>
    </location>
</feature>
<keyword evidence="4 8" id="KW-0472">Membrane</keyword>
<dbReference type="PROSITE" id="PS01006">
    <property type="entry name" value="FORMATE_NITRITE_TP_2"/>
    <property type="match status" value="1"/>
</dbReference>
<dbReference type="RefSeq" id="WP_272140714.1">
    <property type="nucleotide sequence ID" value="NZ_JAQLOI010000003.1"/>
</dbReference>
<evidence type="ECO:0000256" key="8">
    <source>
        <dbReference type="SAM" id="Phobius"/>
    </source>
</evidence>
<accession>A0ABT4YYZ0</accession>
<protein>
    <recommendedName>
        <fullName evidence="6">Formate transporter FocA</fullName>
    </recommendedName>
</protein>
<dbReference type="PROSITE" id="PS51371">
    <property type="entry name" value="CBS"/>
    <property type="match status" value="1"/>
</dbReference>
<evidence type="ECO:0000256" key="2">
    <source>
        <dbReference type="ARBA" id="ARBA00022692"/>
    </source>
</evidence>
<feature type="transmembrane region" description="Helical" evidence="8">
    <location>
        <begin position="168"/>
        <end position="187"/>
    </location>
</feature>
<gene>
    <name evidence="10" type="primary">focA</name>
    <name evidence="10" type="ORF">PGX00_22315</name>
</gene>
<dbReference type="EMBL" id="JAQLOI010000003">
    <property type="protein sequence ID" value="MDB1126254.1"/>
    <property type="molecule type" value="Genomic_DNA"/>
</dbReference>
<dbReference type="InterPro" id="IPR000644">
    <property type="entry name" value="CBS_dom"/>
</dbReference>
<evidence type="ECO:0000259" key="9">
    <source>
        <dbReference type="PROSITE" id="PS51371"/>
    </source>
</evidence>
<comment type="similarity">
    <text evidence="5">Belongs to the FNT transporter (TC 1.A.16) family.</text>
</comment>
<dbReference type="PROSITE" id="PS01005">
    <property type="entry name" value="FORMATE_NITRITE_TP_1"/>
    <property type="match status" value="1"/>
</dbReference>
<feature type="transmembrane region" description="Helical" evidence="8">
    <location>
        <begin position="79"/>
        <end position="105"/>
    </location>
</feature>
<dbReference type="NCBIfam" id="TIGR00790">
    <property type="entry name" value="fnt"/>
    <property type="match status" value="1"/>
</dbReference>
<dbReference type="InterPro" id="IPR000292">
    <property type="entry name" value="For/NO2_transpt"/>
</dbReference>
<comment type="subcellular location">
    <subcellularLocation>
        <location evidence="1">Membrane</location>
        <topology evidence="1">Multi-pass membrane protein</topology>
    </subcellularLocation>
</comment>
<evidence type="ECO:0000256" key="4">
    <source>
        <dbReference type="ARBA" id="ARBA00023136"/>
    </source>
</evidence>
<dbReference type="Gene3D" id="1.20.1080.10">
    <property type="entry name" value="Glycerol uptake facilitator protein"/>
    <property type="match status" value="1"/>
</dbReference>
<feature type="transmembrane region" description="Helical" evidence="8">
    <location>
        <begin position="117"/>
        <end position="142"/>
    </location>
</feature>
<dbReference type="InterPro" id="IPR024002">
    <property type="entry name" value="For/NO2_transpt_CS"/>
</dbReference>
<feature type="transmembrane region" description="Helical" evidence="8">
    <location>
        <begin position="251"/>
        <end position="276"/>
    </location>
</feature>
<dbReference type="Gene3D" id="3.10.580.10">
    <property type="entry name" value="CBS-domain"/>
    <property type="match status" value="1"/>
</dbReference>
<dbReference type="PANTHER" id="PTHR30520">
    <property type="entry name" value="FORMATE TRANSPORTER-RELATED"/>
    <property type="match status" value="1"/>
</dbReference>
<organism evidence="10 11">
    <name type="scientific">Vibrio algarum</name>
    <dbReference type="NCBI Taxonomy" id="3020714"/>
    <lineage>
        <taxon>Bacteria</taxon>
        <taxon>Pseudomonadati</taxon>
        <taxon>Pseudomonadota</taxon>
        <taxon>Gammaproteobacteria</taxon>
        <taxon>Vibrionales</taxon>
        <taxon>Vibrionaceae</taxon>
        <taxon>Vibrio</taxon>
    </lineage>
</organism>
<dbReference type="Pfam" id="PF00571">
    <property type="entry name" value="CBS"/>
    <property type="match status" value="1"/>
</dbReference>
<name>A0ABT4YYZ0_9VIBR</name>
<dbReference type="Proteomes" id="UP001210678">
    <property type="component" value="Unassembled WGS sequence"/>
</dbReference>
<dbReference type="InterPro" id="IPR046342">
    <property type="entry name" value="CBS_dom_sf"/>
</dbReference>
<keyword evidence="3 8" id="KW-1133">Transmembrane helix</keyword>
<keyword evidence="7" id="KW-0129">CBS domain</keyword>
<evidence type="ECO:0000256" key="6">
    <source>
        <dbReference type="NCBIfam" id="TIGR04060"/>
    </source>
</evidence>
<dbReference type="PANTHER" id="PTHR30520:SF6">
    <property type="entry name" value="FORMATE_NITRATE FAMILY TRANSPORTER (EUROFUNG)"/>
    <property type="match status" value="1"/>
</dbReference>
<feature type="transmembrane region" description="Helical" evidence="8">
    <location>
        <begin position="199"/>
        <end position="231"/>
    </location>
</feature>
<dbReference type="Pfam" id="PF01226">
    <property type="entry name" value="Form_Nir_trans"/>
    <property type="match status" value="1"/>
</dbReference>
<dbReference type="NCBIfam" id="TIGR04060">
    <property type="entry name" value="formate_focA"/>
    <property type="match status" value="1"/>
</dbReference>
<feature type="transmembrane region" description="Helical" evidence="8">
    <location>
        <begin position="39"/>
        <end position="59"/>
    </location>
</feature>
<reference evidence="10 11" key="1">
    <citation type="submission" date="2023-01" db="EMBL/GenBank/DDBJ databases">
        <title>Vibrio sp. KJ40-1 sp.nov, isolated from marine algae.</title>
        <authorList>
            <person name="Butt M."/>
            <person name="Kim J.M.J."/>
            <person name="Jeon C.O.C."/>
        </authorList>
    </citation>
    <scope>NUCLEOTIDE SEQUENCE [LARGE SCALE GENOMIC DNA]</scope>
    <source>
        <strain evidence="10 11">KJ40-1</strain>
    </source>
</reference>
<keyword evidence="11" id="KW-1185">Reference proteome</keyword>
<evidence type="ECO:0000313" key="10">
    <source>
        <dbReference type="EMBL" id="MDB1126254.1"/>
    </source>
</evidence>
<evidence type="ECO:0000256" key="1">
    <source>
        <dbReference type="ARBA" id="ARBA00004141"/>
    </source>
</evidence>
<evidence type="ECO:0000313" key="11">
    <source>
        <dbReference type="Proteomes" id="UP001210678"/>
    </source>
</evidence>
<sequence length="486" mass="52939">MISSNESSELKQLFSPKEMMTQAEKFAVSKTTKTTSMTISLAIMAGMFIGLAFLFYITVTTGSHSTGWGLSRFAGGLAFSMGLILIVLMGGELFTSSVLSSIAWANRQISFKRMVLIWGKVYVGNFIGAILLLMLVVAAGLYQMDSGQWGLNALNIAQHKLHHSPVEAFALGVLCNLLVCLAIWLTFSTQSAVGKAFMVMLPVAMFVSSGFEHCVANMFMVPLGILIQTIAPQSFWIQVGAEASQYSDLTFVNFITANLIPVTLGNIVGGAVLVGLSNWSIYVRPELQSAQSLSIKTTELTPSLKELAMKTNLTAIDIMNKDFYAVQADMPTELAIDALTDRKLQGAPVVNVQGKLVGFFSVHDAMVDLWCQDYLPSKGQKVVDLMSRDVVAVNEDESLVNLVEFLCIDKEQLYPTTGMGIATQFASLSLEERAKSMKINKPQTLPVLQDGALVGVVSRLEVMTELRTIYGEKMNIVNDTQVLETA</sequence>
<evidence type="ECO:0000256" key="3">
    <source>
        <dbReference type="ARBA" id="ARBA00022989"/>
    </source>
</evidence>